<dbReference type="CDD" id="cd00009">
    <property type="entry name" value="AAA"/>
    <property type="match status" value="1"/>
</dbReference>
<dbReference type="PRINTS" id="PR01590">
    <property type="entry name" value="HTHFIS"/>
</dbReference>
<dbReference type="InterPro" id="IPR011006">
    <property type="entry name" value="CheY-like_superfamily"/>
</dbReference>
<comment type="caution">
    <text evidence="9">The sequence shown here is derived from an EMBL/GenBank/DDBJ whole genome shotgun (WGS) entry which is preliminary data.</text>
</comment>
<dbReference type="GO" id="GO:0043565">
    <property type="term" value="F:sequence-specific DNA binding"/>
    <property type="evidence" value="ECO:0007669"/>
    <property type="project" value="InterPro"/>
</dbReference>
<dbReference type="InterPro" id="IPR058031">
    <property type="entry name" value="AAA_lid_NorR"/>
</dbReference>
<name>A0A843YBQ1_9RHOB</name>
<keyword evidence="3" id="KW-0902">Two-component regulatory system</keyword>
<evidence type="ECO:0000259" key="8">
    <source>
        <dbReference type="PROSITE" id="PS50110"/>
    </source>
</evidence>
<dbReference type="InterPro" id="IPR001789">
    <property type="entry name" value="Sig_transdc_resp-reg_receiver"/>
</dbReference>
<dbReference type="InterPro" id="IPR002078">
    <property type="entry name" value="Sigma_54_int"/>
</dbReference>
<dbReference type="RefSeq" id="WP_153214009.1">
    <property type="nucleotide sequence ID" value="NZ_WIBF01000001.1"/>
</dbReference>
<dbReference type="SUPFAM" id="SSF52540">
    <property type="entry name" value="P-loop containing nucleoside triphosphate hydrolases"/>
    <property type="match status" value="1"/>
</dbReference>
<dbReference type="GO" id="GO:0006355">
    <property type="term" value="P:regulation of DNA-templated transcription"/>
    <property type="evidence" value="ECO:0007669"/>
    <property type="project" value="InterPro"/>
</dbReference>
<keyword evidence="5" id="KW-0804">Transcription</keyword>
<keyword evidence="2" id="KW-0067">ATP-binding</keyword>
<keyword evidence="1" id="KW-0547">Nucleotide-binding</keyword>
<dbReference type="PANTHER" id="PTHR32071">
    <property type="entry name" value="TRANSCRIPTIONAL REGULATORY PROTEIN"/>
    <property type="match status" value="1"/>
</dbReference>
<dbReference type="Pfam" id="PF02954">
    <property type="entry name" value="HTH_8"/>
    <property type="match status" value="1"/>
</dbReference>
<dbReference type="InterPro" id="IPR002197">
    <property type="entry name" value="HTH_Fis"/>
</dbReference>
<dbReference type="InterPro" id="IPR009057">
    <property type="entry name" value="Homeodomain-like_sf"/>
</dbReference>
<dbReference type="PROSITE" id="PS00688">
    <property type="entry name" value="SIGMA54_INTERACT_3"/>
    <property type="match status" value="1"/>
</dbReference>
<keyword evidence="4" id="KW-0805">Transcription regulation</keyword>
<dbReference type="SMART" id="SM00448">
    <property type="entry name" value="REC"/>
    <property type="match status" value="1"/>
</dbReference>
<evidence type="ECO:0000259" key="7">
    <source>
        <dbReference type="PROSITE" id="PS50045"/>
    </source>
</evidence>
<dbReference type="Pfam" id="PF00072">
    <property type="entry name" value="Response_reg"/>
    <property type="match status" value="1"/>
</dbReference>
<sequence>MKRRILIIDDEIKLTRSIAFALRQSGYDCLESHNGRAGYELAQKETPDLVLLDVRMPGHSGLAVLESLRQDLPTVPVIMMSALDATQDAVKAVKLGAVDYLSKPVDMDDLIQLIETTTAETQDSPEIQTLEEGRPYEASLLGNSALMRDLRNHIERATTSGVRTVLLRGELGVGRAMVARDLHKRACGAAAPFVEINCATLVGDQIETEIFGSHGDLHRRGLIEVADGGTLFLHEVEALSPVAQARIMAFLESGVLRQFGGRVVRPDVRIVAAANADLAQCAAAGQFRKDLHLRLELLPLDVPPLRDRREDIELLWMSFARSYARKMGCKQIRLSAAARDQLMSYDWPGNVRELKNLVERLTILKPGALIDVADLPREMFSEDLIPDANIEEQMATLERALVRDALTKARGRKGVAADTLGISRHALKRKMQRLGLT</sequence>
<dbReference type="Pfam" id="PF25601">
    <property type="entry name" value="AAA_lid_14"/>
    <property type="match status" value="1"/>
</dbReference>
<evidence type="ECO:0000256" key="6">
    <source>
        <dbReference type="PROSITE-ProRule" id="PRU00169"/>
    </source>
</evidence>
<feature type="domain" description="Response regulatory" evidence="8">
    <location>
        <begin position="4"/>
        <end position="118"/>
    </location>
</feature>
<feature type="modified residue" description="4-aspartylphosphate" evidence="6">
    <location>
        <position position="53"/>
    </location>
</feature>
<evidence type="ECO:0000256" key="4">
    <source>
        <dbReference type="ARBA" id="ARBA00023015"/>
    </source>
</evidence>
<dbReference type="EMBL" id="WIBF01000001">
    <property type="protein sequence ID" value="MQQ07095.1"/>
    <property type="molecule type" value="Genomic_DNA"/>
</dbReference>
<dbReference type="Proteomes" id="UP000444174">
    <property type="component" value="Unassembled WGS sequence"/>
</dbReference>
<organism evidence="9 10">
    <name type="scientific">Tritonibacter litoralis</name>
    <dbReference type="NCBI Taxonomy" id="2662264"/>
    <lineage>
        <taxon>Bacteria</taxon>
        <taxon>Pseudomonadati</taxon>
        <taxon>Pseudomonadota</taxon>
        <taxon>Alphaproteobacteria</taxon>
        <taxon>Rhodobacterales</taxon>
        <taxon>Paracoccaceae</taxon>
        <taxon>Tritonibacter</taxon>
    </lineage>
</organism>
<proteinExistence type="predicted"/>
<dbReference type="Gene3D" id="1.10.8.60">
    <property type="match status" value="1"/>
</dbReference>
<dbReference type="InterPro" id="IPR027417">
    <property type="entry name" value="P-loop_NTPase"/>
</dbReference>
<evidence type="ECO:0000256" key="1">
    <source>
        <dbReference type="ARBA" id="ARBA00022741"/>
    </source>
</evidence>
<evidence type="ECO:0000256" key="2">
    <source>
        <dbReference type="ARBA" id="ARBA00022840"/>
    </source>
</evidence>
<dbReference type="Gene3D" id="3.40.50.2300">
    <property type="match status" value="1"/>
</dbReference>
<dbReference type="Pfam" id="PF00158">
    <property type="entry name" value="Sigma54_activat"/>
    <property type="match status" value="1"/>
</dbReference>
<dbReference type="PANTHER" id="PTHR32071:SF57">
    <property type="entry name" value="C4-DICARBOXYLATE TRANSPORT TRANSCRIPTIONAL REGULATORY PROTEIN DCTD"/>
    <property type="match status" value="1"/>
</dbReference>
<dbReference type="SUPFAM" id="SSF52172">
    <property type="entry name" value="CheY-like"/>
    <property type="match status" value="1"/>
</dbReference>
<reference evidence="9 10" key="1">
    <citation type="submission" date="2019-10" db="EMBL/GenBank/DDBJ databases">
        <title>Epibacterium sp. nov., isolated from seawater.</title>
        <authorList>
            <person name="Zhang X."/>
            <person name="Li N."/>
        </authorList>
    </citation>
    <scope>NUCLEOTIDE SEQUENCE [LARGE SCALE GENOMIC DNA]</scope>
    <source>
        <strain evidence="9 10">SM1979</strain>
    </source>
</reference>
<dbReference type="PROSITE" id="PS50110">
    <property type="entry name" value="RESPONSE_REGULATORY"/>
    <property type="match status" value="1"/>
</dbReference>
<evidence type="ECO:0000256" key="3">
    <source>
        <dbReference type="ARBA" id="ARBA00023012"/>
    </source>
</evidence>
<protein>
    <submittedName>
        <fullName evidence="9">Response regulator</fullName>
    </submittedName>
</protein>
<evidence type="ECO:0000313" key="9">
    <source>
        <dbReference type="EMBL" id="MQQ07095.1"/>
    </source>
</evidence>
<dbReference type="PROSITE" id="PS50045">
    <property type="entry name" value="SIGMA54_INTERACT_4"/>
    <property type="match status" value="1"/>
</dbReference>
<dbReference type="GO" id="GO:0000160">
    <property type="term" value="P:phosphorelay signal transduction system"/>
    <property type="evidence" value="ECO:0007669"/>
    <property type="project" value="UniProtKB-KW"/>
</dbReference>
<accession>A0A843YBQ1</accession>
<dbReference type="GO" id="GO:0005524">
    <property type="term" value="F:ATP binding"/>
    <property type="evidence" value="ECO:0007669"/>
    <property type="project" value="UniProtKB-KW"/>
</dbReference>
<gene>
    <name evidence="9" type="ORF">GFB49_01375</name>
</gene>
<evidence type="ECO:0000256" key="5">
    <source>
        <dbReference type="ARBA" id="ARBA00023163"/>
    </source>
</evidence>
<keyword evidence="6" id="KW-0597">Phosphoprotein</keyword>
<keyword evidence="10" id="KW-1185">Reference proteome</keyword>
<dbReference type="Gene3D" id="3.40.50.300">
    <property type="entry name" value="P-loop containing nucleotide triphosphate hydrolases"/>
    <property type="match status" value="1"/>
</dbReference>
<feature type="domain" description="Sigma-54 factor interaction" evidence="7">
    <location>
        <begin position="140"/>
        <end position="363"/>
    </location>
</feature>
<dbReference type="InterPro" id="IPR025944">
    <property type="entry name" value="Sigma_54_int_dom_CS"/>
</dbReference>
<dbReference type="SUPFAM" id="SSF46689">
    <property type="entry name" value="Homeodomain-like"/>
    <property type="match status" value="1"/>
</dbReference>
<evidence type="ECO:0000313" key="10">
    <source>
        <dbReference type="Proteomes" id="UP000444174"/>
    </source>
</evidence>
<dbReference type="AlphaFoldDB" id="A0A843YBQ1"/>
<dbReference type="Gene3D" id="1.10.10.60">
    <property type="entry name" value="Homeodomain-like"/>
    <property type="match status" value="1"/>
</dbReference>